<reference evidence="3" key="1">
    <citation type="journal article" date="2019" name="Int. J. Syst. Evol. Microbiol.">
        <title>The Global Catalogue of Microorganisms (GCM) 10K type strain sequencing project: providing services to taxonomists for standard genome sequencing and annotation.</title>
        <authorList>
            <consortium name="The Broad Institute Genomics Platform"/>
            <consortium name="The Broad Institute Genome Sequencing Center for Infectious Disease"/>
            <person name="Wu L."/>
            <person name="Ma J."/>
        </authorList>
    </citation>
    <scope>NUCLEOTIDE SEQUENCE [LARGE SCALE GENOMIC DNA]</scope>
    <source>
        <strain evidence="3">JCM 16923</strain>
    </source>
</reference>
<comment type="caution">
    <text evidence="2">The sequence shown here is derived from an EMBL/GenBank/DDBJ whole genome shotgun (WGS) entry which is preliminary data.</text>
</comment>
<accession>A0ABP7NMK7</accession>
<dbReference type="Proteomes" id="UP001418444">
    <property type="component" value="Unassembled WGS sequence"/>
</dbReference>
<dbReference type="RefSeq" id="WP_344780271.1">
    <property type="nucleotide sequence ID" value="NZ_BAAAZW010000001.1"/>
</dbReference>
<proteinExistence type="predicted"/>
<protein>
    <recommendedName>
        <fullName evidence="4">Secreted protein</fullName>
    </recommendedName>
</protein>
<evidence type="ECO:0000313" key="2">
    <source>
        <dbReference type="EMBL" id="GAA3950390.1"/>
    </source>
</evidence>
<keyword evidence="3" id="KW-1185">Reference proteome</keyword>
<name>A0ABP7NMK7_9ACTN</name>
<evidence type="ECO:0008006" key="4">
    <source>
        <dbReference type="Google" id="ProtNLM"/>
    </source>
</evidence>
<evidence type="ECO:0000313" key="3">
    <source>
        <dbReference type="Proteomes" id="UP001418444"/>
    </source>
</evidence>
<feature type="signal peptide" evidence="1">
    <location>
        <begin position="1"/>
        <end position="28"/>
    </location>
</feature>
<gene>
    <name evidence="2" type="ORF">GCM10022231_05120</name>
</gene>
<feature type="chain" id="PRO_5046926707" description="Secreted protein" evidence="1">
    <location>
        <begin position="29"/>
        <end position="132"/>
    </location>
</feature>
<sequence>MSRVKAAVVAGCAAAAVAATLTAAPAQAAPQGKVDPGIGFFSVNHGVGCSYSMTVPVNSSGMVSFYDWKGPGYPPLFIGRAMASGGNAAVTWWPKRQGLRKIYAVQNGQKSAITKVRVTQGYGSGGTCFAFP</sequence>
<evidence type="ECO:0000256" key="1">
    <source>
        <dbReference type="SAM" id="SignalP"/>
    </source>
</evidence>
<organism evidence="2 3">
    <name type="scientific">Gordonia caeni</name>
    <dbReference type="NCBI Taxonomy" id="1007097"/>
    <lineage>
        <taxon>Bacteria</taxon>
        <taxon>Bacillati</taxon>
        <taxon>Actinomycetota</taxon>
        <taxon>Actinomycetes</taxon>
        <taxon>Mycobacteriales</taxon>
        <taxon>Gordoniaceae</taxon>
        <taxon>Gordonia</taxon>
    </lineage>
</organism>
<keyword evidence="1" id="KW-0732">Signal</keyword>
<dbReference type="EMBL" id="BAAAZW010000001">
    <property type="protein sequence ID" value="GAA3950390.1"/>
    <property type="molecule type" value="Genomic_DNA"/>
</dbReference>